<evidence type="ECO:0000313" key="6">
    <source>
        <dbReference type="Proteomes" id="UP001367508"/>
    </source>
</evidence>
<keyword evidence="4" id="KW-0413">Isomerase</keyword>
<dbReference type="GO" id="GO:0005737">
    <property type="term" value="C:cytoplasm"/>
    <property type="evidence" value="ECO:0007669"/>
    <property type="project" value="TreeGrafter"/>
</dbReference>
<evidence type="ECO:0000256" key="4">
    <source>
        <dbReference type="ARBA" id="ARBA00023235"/>
    </source>
</evidence>
<dbReference type="Proteomes" id="UP001367508">
    <property type="component" value="Unassembled WGS sequence"/>
</dbReference>
<dbReference type="InterPro" id="IPR008183">
    <property type="entry name" value="Aldose_1/G6P_1-epimerase"/>
</dbReference>
<dbReference type="SUPFAM" id="SSF74650">
    <property type="entry name" value="Galactose mutarotase-like"/>
    <property type="match status" value="1"/>
</dbReference>
<reference evidence="5 6" key="1">
    <citation type="submission" date="2024-01" db="EMBL/GenBank/DDBJ databases">
        <title>The genomes of 5 underutilized Papilionoideae crops provide insights into root nodulation and disease resistanc.</title>
        <authorList>
            <person name="Jiang F."/>
        </authorList>
    </citation>
    <scope>NUCLEOTIDE SEQUENCE [LARGE SCALE GENOMIC DNA]</scope>
    <source>
        <strain evidence="5">LVBAO_FW01</strain>
        <tissue evidence="5">Leaves</tissue>
    </source>
</reference>
<dbReference type="GO" id="GO:0005975">
    <property type="term" value="P:carbohydrate metabolic process"/>
    <property type="evidence" value="ECO:0007669"/>
    <property type="project" value="InterPro"/>
</dbReference>
<dbReference type="PANTHER" id="PTHR11122">
    <property type="entry name" value="APOSPORY-ASSOCIATED PROTEIN C-RELATED"/>
    <property type="match status" value="1"/>
</dbReference>
<dbReference type="CDD" id="cd09020">
    <property type="entry name" value="D-hex-6-P-epi_like"/>
    <property type="match status" value="1"/>
</dbReference>
<dbReference type="Gene3D" id="2.70.98.10">
    <property type="match status" value="1"/>
</dbReference>
<evidence type="ECO:0000313" key="5">
    <source>
        <dbReference type="EMBL" id="KAK7339606.1"/>
    </source>
</evidence>
<dbReference type="AlphaFoldDB" id="A0AAN9QM99"/>
<evidence type="ECO:0000256" key="2">
    <source>
        <dbReference type="ARBA" id="ARBA00005866"/>
    </source>
</evidence>
<dbReference type="EC" id="5.1.3.15" evidence="3"/>
<dbReference type="PANTHER" id="PTHR11122:SF33">
    <property type="entry name" value="GLUCOSE-6-PHOSPHATE 1-EPIMERASE"/>
    <property type="match status" value="1"/>
</dbReference>
<dbReference type="EMBL" id="JAYMYQ010000004">
    <property type="protein sequence ID" value="KAK7339606.1"/>
    <property type="molecule type" value="Genomic_DNA"/>
</dbReference>
<accession>A0AAN9QM99</accession>
<keyword evidence="6" id="KW-1185">Reference proteome</keyword>
<comment type="caution">
    <text evidence="5">The sequence shown here is derived from an EMBL/GenBank/DDBJ whole genome shotgun (WGS) entry which is preliminary data.</text>
</comment>
<dbReference type="InterPro" id="IPR014718">
    <property type="entry name" value="GH-type_carb-bd"/>
</dbReference>
<comment type="catalytic activity">
    <reaction evidence="1">
        <text>alpha-D-glucose 6-phosphate = beta-D-glucose 6-phosphate</text>
        <dbReference type="Rhea" id="RHEA:16249"/>
        <dbReference type="ChEBI" id="CHEBI:58225"/>
        <dbReference type="ChEBI" id="CHEBI:58247"/>
        <dbReference type="EC" id="5.1.3.15"/>
    </reaction>
</comment>
<evidence type="ECO:0000256" key="3">
    <source>
        <dbReference type="ARBA" id="ARBA00012083"/>
    </source>
</evidence>
<dbReference type="InterPro" id="IPR011013">
    <property type="entry name" value="Gal_mutarotase_sf_dom"/>
</dbReference>
<dbReference type="Pfam" id="PF01263">
    <property type="entry name" value="Aldose_epim"/>
    <property type="match status" value="1"/>
</dbReference>
<gene>
    <name evidence="5" type="ORF">VNO77_20284</name>
</gene>
<dbReference type="GO" id="GO:0047938">
    <property type="term" value="F:glucose-6-phosphate 1-epimerase activity"/>
    <property type="evidence" value="ECO:0007669"/>
    <property type="project" value="UniProtKB-EC"/>
</dbReference>
<organism evidence="5 6">
    <name type="scientific">Canavalia gladiata</name>
    <name type="common">Sword bean</name>
    <name type="synonym">Dolichos gladiatus</name>
    <dbReference type="NCBI Taxonomy" id="3824"/>
    <lineage>
        <taxon>Eukaryota</taxon>
        <taxon>Viridiplantae</taxon>
        <taxon>Streptophyta</taxon>
        <taxon>Embryophyta</taxon>
        <taxon>Tracheophyta</taxon>
        <taxon>Spermatophyta</taxon>
        <taxon>Magnoliopsida</taxon>
        <taxon>eudicotyledons</taxon>
        <taxon>Gunneridae</taxon>
        <taxon>Pentapetalae</taxon>
        <taxon>rosids</taxon>
        <taxon>fabids</taxon>
        <taxon>Fabales</taxon>
        <taxon>Fabaceae</taxon>
        <taxon>Papilionoideae</taxon>
        <taxon>50 kb inversion clade</taxon>
        <taxon>NPAAA clade</taxon>
        <taxon>indigoferoid/millettioid clade</taxon>
        <taxon>Phaseoleae</taxon>
        <taxon>Canavalia</taxon>
    </lineage>
</organism>
<evidence type="ECO:0000256" key="1">
    <source>
        <dbReference type="ARBA" id="ARBA00001096"/>
    </source>
</evidence>
<proteinExistence type="inferred from homology"/>
<name>A0AAN9QM99_CANGL</name>
<dbReference type="InterPro" id="IPR025532">
    <property type="entry name" value="G6P_1-epimerase"/>
</dbReference>
<sequence length="383" mass="43282">MSLPKQLLSPALKAMNLHQTWTLGETQSYGHCLLKLQTNYKTAHNSIIVKIALKLDWRIGKVNPFMSSIRARLRPRPMPLNIFQDIDVLPRIILAEPTGSSAEVLLYGGQVVSWKNERKEELLFMSSKANWKQSKSIRGGISFCSPQFGNIGSLEKHGSAKNRLWSLDRDPSPLPPSDNQSSVDLILKSTGVDLKTKTCSFEFRLRISLSADKLILIPRVRNTDNKALSFTSSISNYLSVSDISEVRVEGLETLDYFDNLMNRSRFTEQADAITFDGQMDRVYLRTPTKIAIIDHEKKRTFVLQKNAMPDAVVWNPGYRKAKAVPDMGGDDYKFMICVDSAAIENPIVLRPFEEWKGYQELSTVSSSYCSGQLDPHKVLYGFH</sequence>
<comment type="similarity">
    <text evidence="2">Belongs to the glucose-6-phosphate 1-epimerase family.</text>
</comment>
<protein>
    <recommendedName>
        <fullName evidence="3">glucose-6-phosphate 1-epimerase</fullName>
        <ecNumber evidence="3">5.1.3.15</ecNumber>
    </recommendedName>
</protein>
<dbReference type="GO" id="GO:0030246">
    <property type="term" value="F:carbohydrate binding"/>
    <property type="evidence" value="ECO:0007669"/>
    <property type="project" value="InterPro"/>
</dbReference>